<evidence type="ECO:0000313" key="1">
    <source>
        <dbReference type="EMBL" id="GAH43662.1"/>
    </source>
</evidence>
<protein>
    <submittedName>
        <fullName evidence="1">Uncharacterized protein</fullName>
    </submittedName>
</protein>
<comment type="caution">
    <text evidence="1">The sequence shown here is derived from an EMBL/GenBank/DDBJ whole genome shotgun (WGS) entry which is preliminary data.</text>
</comment>
<accession>X1FFA9</accession>
<dbReference type="AlphaFoldDB" id="X1FFA9"/>
<gene>
    <name evidence="1" type="ORF">S03H2_21284</name>
</gene>
<name>X1FFA9_9ZZZZ</name>
<organism evidence="1">
    <name type="scientific">marine sediment metagenome</name>
    <dbReference type="NCBI Taxonomy" id="412755"/>
    <lineage>
        <taxon>unclassified sequences</taxon>
        <taxon>metagenomes</taxon>
        <taxon>ecological metagenomes</taxon>
    </lineage>
</organism>
<dbReference type="EMBL" id="BARU01011309">
    <property type="protein sequence ID" value="GAH43662.1"/>
    <property type="molecule type" value="Genomic_DNA"/>
</dbReference>
<sequence length="229" mass="24610">MSISVPYGLVAGLIGVLHNYTEMSLQQASSAGKYIEDIAIAAAESALSQGKTYSDIVESHIYTNMDTNLHLVMDYADRQVDVVKDGLTDTILLLQAQIDNLSGGVTDEIGEELVQAYEGISESHTIVGDLINATIASVGGQVEATYGIVSKWVADNLNESLAALELITRDLLGIPRAYVDLAIKDLIPAQAQAQIMSVGRILESTSMRSLFQFGGDIFQSKLNEVLTID</sequence>
<proteinExistence type="predicted"/>
<reference evidence="1" key="1">
    <citation type="journal article" date="2014" name="Front. Microbiol.">
        <title>High frequency of phylogenetically diverse reductive dehalogenase-homologous genes in deep subseafloor sedimentary metagenomes.</title>
        <authorList>
            <person name="Kawai M."/>
            <person name="Futagami T."/>
            <person name="Toyoda A."/>
            <person name="Takaki Y."/>
            <person name="Nishi S."/>
            <person name="Hori S."/>
            <person name="Arai W."/>
            <person name="Tsubouchi T."/>
            <person name="Morono Y."/>
            <person name="Uchiyama I."/>
            <person name="Ito T."/>
            <person name="Fujiyama A."/>
            <person name="Inagaki F."/>
            <person name="Takami H."/>
        </authorList>
    </citation>
    <scope>NUCLEOTIDE SEQUENCE</scope>
    <source>
        <strain evidence="1">Expedition CK06-06</strain>
    </source>
</reference>
<feature type="non-terminal residue" evidence="1">
    <location>
        <position position="229"/>
    </location>
</feature>